<protein>
    <submittedName>
        <fullName evidence="2">Uncharacterized protein</fullName>
    </submittedName>
</protein>
<dbReference type="EMBL" id="SEOQ01000007">
    <property type="protein sequence ID" value="TFY72701.1"/>
    <property type="molecule type" value="Genomic_DNA"/>
</dbReference>
<organism evidence="2 3">
    <name type="scientific">Dentipellis fragilis</name>
    <dbReference type="NCBI Taxonomy" id="205917"/>
    <lineage>
        <taxon>Eukaryota</taxon>
        <taxon>Fungi</taxon>
        <taxon>Dikarya</taxon>
        <taxon>Basidiomycota</taxon>
        <taxon>Agaricomycotina</taxon>
        <taxon>Agaricomycetes</taxon>
        <taxon>Russulales</taxon>
        <taxon>Hericiaceae</taxon>
        <taxon>Dentipellis</taxon>
    </lineage>
</organism>
<feature type="compositionally biased region" description="Polar residues" evidence="1">
    <location>
        <begin position="872"/>
        <end position="886"/>
    </location>
</feature>
<evidence type="ECO:0000313" key="3">
    <source>
        <dbReference type="Proteomes" id="UP000298327"/>
    </source>
</evidence>
<feature type="compositionally biased region" description="Low complexity" evidence="1">
    <location>
        <begin position="509"/>
        <end position="539"/>
    </location>
</feature>
<feature type="compositionally biased region" description="Basic and acidic residues" evidence="1">
    <location>
        <begin position="662"/>
        <end position="677"/>
    </location>
</feature>
<feature type="region of interest" description="Disordered" evidence="1">
    <location>
        <begin position="742"/>
        <end position="952"/>
    </location>
</feature>
<dbReference type="Proteomes" id="UP000298327">
    <property type="component" value="Unassembled WGS sequence"/>
</dbReference>
<sequence>MSTRGPIILWHTPQENTTDDAGVTILKSTLPPPALFDPGPYESSRRVERGQPELNTSLRYVPSLAYFCLKTLLPYPEEIHHFGPPRFRYERPSLPFAYDIIRALIPSYCPWPDHCDEEGLRLSEVDPRLWASIIQVFTELPDELRVYSLALSDKYLPLLEHIPQRADFSLLTVLELPGCPDLTDDTIFELKALHGLSAFDASATQLTAQGLLRLSRTMTWAEGETNASKRRGPWQLRILRLRNCRLISNRVFNALATFPLLSVIGDTPNTSYPVSTRPKPTVAPEDSYVVFPPSSGVTSSIASASAETFIPSKRTKLVTGNAEVLGITTAKQEEEHRHALNSMAYAERQEILEESRIREYYGGIIPKSECRREDHSDCGHITDEEFDCGIDSDSLPSRITPPHQPGSFGGPPAEILSIHRQQARNERSALPRTESFSRGPSASQTPEQLQTVQRAQMPNSVMEGSSRMTTTNSAVAPQQNVPRPQRRHANPSGVIRRSQSASGLNGVVTAPRRTAARPANIISHGESSGSGSRTRGASGPQTRVSSGTTSTTLPRPLSIPVQLPDSVYPQRQPGAMQNTIASNATVSNTNAQPDRTTVQGRVQSAATLATEVNIPNYMNTVAAEETQATTSRQHAEAFYAQRREALIREIAQPTLKRSRPARRTETERPRENIRLEEDAGGPRGEDILKLYRDPPLWSLMQMPPPSMRPPDNTNQKADQLIAVKRSDEQARKNVDDAKAMLAKRSRTASWQADGFQAPPPTTPSAAKPTGPRNPFLAQRFANSSTTPRPDMPPTRDSALGSVEAKGKSALPPPGELKSLRPISAIPAPLLPEEIKKRIKGPKKSLPPTKGVKMPRPGKDLSTSRKLSLPDLHNSSSNHLQSTTTNDGKVGFRPADPAALRKRNASIPVKKAKAPASISDTPSTTKKMKSEPGGHVSTRKGGKGGFDWGTSKS</sequence>
<feature type="region of interest" description="Disordered" evidence="1">
    <location>
        <begin position="389"/>
        <end position="561"/>
    </location>
</feature>
<feature type="region of interest" description="Disordered" evidence="1">
    <location>
        <begin position="654"/>
        <end position="686"/>
    </location>
</feature>
<feature type="compositionally biased region" description="Polar residues" evidence="1">
    <location>
        <begin position="540"/>
        <end position="553"/>
    </location>
</feature>
<gene>
    <name evidence="2" type="ORF">EVG20_g300</name>
</gene>
<feature type="compositionally biased region" description="Polar residues" evidence="1">
    <location>
        <begin position="434"/>
        <end position="482"/>
    </location>
</feature>
<dbReference type="SUPFAM" id="SSF52047">
    <property type="entry name" value="RNI-like"/>
    <property type="match status" value="1"/>
</dbReference>
<evidence type="ECO:0000256" key="1">
    <source>
        <dbReference type="SAM" id="MobiDB-lite"/>
    </source>
</evidence>
<proteinExistence type="predicted"/>
<accession>A0A4Y9ZFW5</accession>
<keyword evidence="3" id="KW-1185">Reference proteome</keyword>
<evidence type="ECO:0000313" key="2">
    <source>
        <dbReference type="EMBL" id="TFY72701.1"/>
    </source>
</evidence>
<dbReference type="AlphaFoldDB" id="A0A4Y9ZFW5"/>
<reference evidence="2 3" key="1">
    <citation type="submission" date="2019-02" db="EMBL/GenBank/DDBJ databases">
        <title>Genome sequencing of the rare red list fungi Dentipellis fragilis.</title>
        <authorList>
            <person name="Buettner E."/>
            <person name="Kellner H."/>
        </authorList>
    </citation>
    <scope>NUCLEOTIDE SEQUENCE [LARGE SCALE GENOMIC DNA]</scope>
    <source>
        <strain evidence="2 3">DSM 105465</strain>
    </source>
</reference>
<comment type="caution">
    <text evidence="2">The sequence shown here is derived from an EMBL/GenBank/DDBJ whole genome shotgun (WGS) entry which is preliminary data.</text>
</comment>
<dbReference type="OrthoDB" id="3215314at2759"/>
<name>A0A4Y9ZFW5_9AGAM</name>